<sequence length="86" mass="8884">MVAVDRASGERVGAAWYRLLTEEAPGYGFVAPGVPELGMGVAEAFRGRGVGGALLGALMERARAEGFGALSLSVEDGNDPAARLYE</sequence>
<dbReference type="SUPFAM" id="SSF55729">
    <property type="entry name" value="Acyl-CoA N-acyltransferases (Nat)"/>
    <property type="match status" value="1"/>
</dbReference>
<dbReference type="AlphaFoldDB" id="A0A6J4QTN1"/>
<reference evidence="4" key="1">
    <citation type="submission" date="2020-02" db="EMBL/GenBank/DDBJ databases">
        <authorList>
            <person name="Meier V. D."/>
        </authorList>
    </citation>
    <scope>NUCLEOTIDE SEQUENCE</scope>
    <source>
        <strain evidence="4">AVDCRST_MAG01</strain>
    </source>
</reference>
<feature type="non-terminal residue" evidence="4">
    <location>
        <position position="86"/>
    </location>
</feature>
<evidence type="ECO:0000259" key="3">
    <source>
        <dbReference type="PROSITE" id="PS51186"/>
    </source>
</evidence>
<evidence type="ECO:0000313" key="4">
    <source>
        <dbReference type="EMBL" id="CAA9446061.1"/>
    </source>
</evidence>
<dbReference type="Gene3D" id="3.40.630.30">
    <property type="match status" value="1"/>
</dbReference>
<name>A0A6J4QTN1_9ACTN</name>
<keyword evidence="2" id="KW-0012">Acyltransferase</keyword>
<dbReference type="PROSITE" id="PS51186">
    <property type="entry name" value="GNAT"/>
    <property type="match status" value="1"/>
</dbReference>
<dbReference type="Pfam" id="PF00583">
    <property type="entry name" value="Acetyltransf_1"/>
    <property type="match status" value="1"/>
</dbReference>
<dbReference type="CDD" id="cd04301">
    <property type="entry name" value="NAT_SF"/>
    <property type="match status" value="1"/>
</dbReference>
<accession>A0A6J4QTN1</accession>
<dbReference type="InterPro" id="IPR000182">
    <property type="entry name" value="GNAT_dom"/>
</dbReference>
<evidence type="ECO:0000256" key="1">
    <source>
        <dbReference type="ARBA" id="ARBA00022679"/>
    </source>
</evidence>
<dbReference type="GO" id="GO:0016747">
    <property type="term" value="F:acyltransferase activity, transferring groups other than amino-acyl groups"/>
    <property type="evidence" value="ECO:0007669"/>
    <property type="project" value="InterPro"/>
</dbReference>
<dbReference type="InterPro" id="IPR016181">
    <property type="entry name" value="Acyl_CoA_acyltransferase"/>
</dbReference>
<dbReference type="PANTHER" id="PTHR43877">
    <property type="entry name" value="AMINOALKYLPHOSPHONATE N-ACETYLTRANSFERASE-RELATED-RELATED"/>
    <property type="match status" value="1"/>
</dbReference>
<keyword evidence="1" id="KW-0808">Transferase</keyword>
<evidence type="ECO:0000256" key="2">
    <source>
        <dbReference type="ARBA" id="ARBA00023315"/>
    </source>
</evidence>
<feature type="domain" description="N-acetyltransferase" evidence="3">
    <location>
        <begin position="1"/>
        <end position="86"/>
    </location>
</feature>
<dbReference type="EMBL" id="CADCUW010000529">
    <property type="protein sequence ID" value="CAA9446061.1"/>
    <property type="molecule type" value="Genomic_DNA"/>
</dbReference>
<gene>
    <name evidence="4" type="ORF">AVDCRST_MAG01-01-4089</name>
</gene>
<protein>
    <recommendedName>
        <fullName evidence="3">N-acetyltransferase domain-containing protein</fullName>
    </recommendedName>
</protein>
<dbReference type="PANTHER" id="PTHR43877:SF2">
    <property type="entry name" value="AMINOALKYLPHOSPHONATE N-ACETYLTRANSFERASE-RELATED"/>
    <property type="match status" value="1"/>
</dbReference>
<dbReference type="InterPro" id="IPR050832">
    <property type="entry name" value="Bact_Acetyltransf"/>
</dbReference>
<proteinExistence type="predicted"/>
<organism evidence="4">
    <name type="scientific">uncultured Rubrobacteraceae bacterium</name>
    <dbReference type="NCBI Taxonomy" id="349277"/>
    <lineage>
        <taxon>Bacteria</taxon>
        <taxon>Bacillati</taxon>
        <taxon>Actinomycetota</taxon>
        <taxon>Rubrobacteria</taxon>
        <taxon>Rubrobacterales</taxon>
        <taxon>Rubrobacteraceae</taxon>
        <taxon>environmental samples</taxon>
    </lineage>
</organism>